<dbReference type="Proteomes" id="UP001380365">
    <property type="component" value="Unassembled WGS sequence"/>
</dbReference>
<feature type="domain" description="EF-hand" evidence="5">
    <location>
        <begin position="29"/>
        <end position="64"/>
    </location>
</feature>
<keyword evidence="4" id="KW-0732">Signal</keyword>
<dbReference type="RefSeq" id="WP_132884166.1">
    <property type="nucleotide sequence ID" value="NZ_JBBGZA010000001.1"/>
</dbReference>
<keyword evidence="2" id="KW-0677">Repeat</keyword>
<dbReference type="SMART" id="SM00054">
    <property type="entry name" value="EFh"/>
    <property type="match status" value="2"/>
</dbReference>
<feature type="signal peptide" evidence="4">
    <location>
        <begin position="1"/>
        <end position="25"/>
    </location>
</feature>
<organism evidence="6 7">
    <name type="scientific">Sphingomonas molluscorum</name>
    <dbReference type="NCBI Taxonomy" id="418184"/>
    <lineage>
        <taxon>Bacteria</taxon>
        <taxon>Pseudomonadati</taxon>
        <taxon>Pseudomonadota</taxon>
        <taxon>Alphaproteobacteria</taxon>
        <taxon>Sphingomonadales</taxon>
        <taxon>Sphingomonadaceae</taxon>
        <taxon>Sphingomonas</taxon>
    </lineage>
</organism>
<dbReference type="InterPro" id="IPR002048">
    <property type="entry name" value="EF_hand_dom"/>
</dbReference>
<protein>
    <submittedName>
        <fullName evidence="6">EF-hand domain-containing protein</fullName>
    </submittedName>
</protein>
<dbReference type="InterPro" id="IPR011992">
    <property type="entry name" value="EF-hand-dom_pair"/>
</dbReference>
<dbReference type="Pfam" id="PF13499">
    <property type="entry name" value="EF-hand_7"/>
    <property type="match status" value="1"/>
</dbReference>
<keyword evidence="1" id="KW-0479">Metal-binding</keyword>
<feature type="region of interest" description="Disordered" evidence="3">
    <location>
        <begin position="97"/>
        <end position="143"/>
    </location>
</feature>
<accession>A0ABU8Q2E4</accession>
<dbReference type="SUPFAM" id="SSF47473">
    <property type="entry name" value="EF-hand"/>
    <property type="match status" value="1"/>
</dbReference>
<reference evidence="6 7" key="1">
    <citation type="submission" date="2023-12" db="EMBL/GenBank/DDBJ databases">
        <title>Gut-associated functions are favored during microbiome assembly across C. elegans life.</title>
        <authorList>
            <person name="Zimmermann J."/>
        </authorList>
    </citation>
    <scope>NUCLEOTIDE SEQUENCE [LARGE SCALE GENOMIC DNA]</scope>
    <source>
        <strain evidence="6 7">JUb134</strain>
    </source>
</reference>
<dbReference type="PANTHER" id="PTHR10827:SF98">
    <property type="entry name" value="45 KDA CALCIUM-BINDING PROTEIN"/>
    <property type="match status" value="1"/>
</dbReference>
<dbReference type="EMBL" id="JBBGZA010000001">
    <property type="protein sequence ID" value="MEJ5093219.1"/>
    <property type="molecule type" value="Genomic_DNA"/>
</dbReference>
<dbReference type="Gene3D" id="1.10.238.10">
    <property type="entry name" value="EF-hand"/>
    <property type="match status" value="2"/>
</dbReference>
<evidence type="ECO:0000256" key="1">
    <source>
        <dbReference type="ARBA" id="ARBA00022723"/>
    </source>
</evidence>
<keyword evidence="7" id="KW-1185">Reference proteome</keyword>
<dbReference type="PROSITE" id="PS00018">
    <property type="entry name" value="EF_HAND_1"/>
    <property type="match status" value="3"/>
</dbReference>
<evidence type="ECO:0000313" key="7">
    <source>
        <dbReference type="Proteomes" id="UP001380365"/>
    </source>
</evidence>
<comment type="caution">
    <text evidence="6">The sequence shown here is derived from an EMBL/GenBank/DDBJ whole genome shotgun (WGS) entry which is preliminary data.</text>
</comment>
<feature type="compositionally biased region" description="Basic and acidic residues" evidence="3">
    <location>
        <begin position="97"/>
        <end position="113"/>
    </location>
</feature>
<dbReference type="PROSITE" id="PS50222">
    <property type="entry name" value="EF_HAND_2"/>
    <property type="match status" value="2"/>
</dbReference>
<evidence type="ECO:0000256" key="2">
    <source>
        <dbReference type="ARBA" id="ARBA00022737"/>
    </source>
</evidence>
<dbReference type="PANTHER" id="PTHR10827">
    <property type="entry name" value="RETICULOCALBIN"/>
    <property type="match status" value="1"/>
</dbReference>
<feature type="chain" id="PRO_5045215703" evidence="4">
    <location>
        <begin position="26"/>
        <end position="143"/>
    </location>
</feature>
<feature type="compositionally biased region" description="Basic and acidic residues" evidence="3">
    <location>
        <begin position="120"/>
        <end position="143"/>
    </location>
</feature>
<dbReference type="CDD" id="cd00051">
    <property type="entry name" value="EFh"/>
    <property type="match status" value="1"/>
</dbReference>
<name>A0ABU8Q2E4_9SPHN</name>
<evidence type="ECO:0000256" key="4">
    <source>
        <dbReference type="SAM" id="SignalP"/>
    </source>
</evidence>
<dbReference type="Pfam" id="PF13202">
    <property type="entry name" value="EF-hand_5"/>
    <property type="match status" value="2"/>
</dbReference>
<gene>
    <name evidence="6" type="ORF">WH159_01480</name>
</gene>
<evidence type="ECO:0000256" key="3">
    <source>
        <dbReference type="SAM" id="MobiDB-lite"/>
    </source>
</evidence>
<evidence type="ECO:0000259" key="5">
    <source>
        <dbReference type="PROSITE" id="PS50222"/>
    </source>
</evidence>
<evidence type="ECO:0000313" key="6">
    <source>
        <dbReference type="EMBL" id="MEJ5093219.1"/>
    </source>
</evidence>
<feature type="domain" description="EF-hand" evidence="5">
    <location>
        <begin position="86"/>
        <end position="121"/>
    </location>
</feature>
<dbReference type="InterPro" id="IPR018247">
    <property type="entry name" value="EF_Hand_1_Ca_BS"/>
</dbReference>
<sequence>MTPHIRSHRSLFVVVVAASAMPALAQNPPPRPDPAAMFAKMDTNKDGRVSRAEYVAARSQRFDQLDHDRDGVVTRSDFPRAAGNPQASARLDTLLGEADRNGDGKVTRAELKKAPAPGFDRVDADRDGYVTRAEMDAARPQRR</sequence>
<proteinExistence type="predicted"/>